<evidence type="ECO:0000259" key="3">
    <source>
        <dbReference type="Pfam" id="PF18998"/>
    </source>
</evidence>
<dbReference type="RefSeq" id="WP_106536929.1">
    <property type="nucleotide sequence ID" value="NZ_PYGE01000005.1"/>
</dbReference>
<evidence type="ECO:0000313" key="5">
    <source>
        <dbReference type="Proteomes" id="UP000243528"/>
    </source>
</evidence>
<feature type="signal peptide" evidence="2">
    <location>
        <begin position="1"/>
        <end position="27"/>
    </location>
</feature>
<dbReference type="OrthoDB" id="9802683at2"/>
<feature type="chain" id="PRO_5015170754" evidence="2">
    <location>
        <begin position="28"/>
        <end position="709"/>
    </location>
</feature>
<organism evidence="4 5">
    <name type="scientific">Haloactinopolyspora alba</name>
    <dbReference type="NCBI Taxonomy" id="648780"/>
    <lineage>
        <taxon>Bacteria</taxon>
        <taxon>Bacillati</taxon>
        <taxon>Actinomycetota</taxon>
        <taxon>Actinomycetes</taxon>
        <taxon>Jiangellales</taxon>
        <taxon>Jiangellaceae</taxon>
        <taxon>Haloactinopolyspora</taxon>
    </lineage>
</organism>
<dbReference type="InterPro" id="IPR013320">
    <property type="entry name" value="ConA-like_dom_sf"/>
</dbReference>
<dbReference type="Pfam" id="PF07081">
    <property type="entry name" value="DUF1349"/>
    <property type="match status" value="1"/>
</dbReference>
<dbReference type="Gene3D" id="2.60.120.200">
    <property type="match status" value="1"/>
</dbReference>
<dbReference type="SUPFAM" id="SSF49899">
    <property type="entry name" value="Concanavalin A-like lectins/glucanases"/>
    <property type="match status" value="1"/>
</dbReference>
<dbReference type="InterPro" id="IPR044060">
    <property type="entry name" value="Bacterial_rp_domain"/>
</dbReference>
<gene>
    <name evidence="4" type="ORF">CLV30_105206</name>
</gene>
<evidence type="ECO:0000256" key="1">
    <source>
        <dbReference type="SAM" id="MobiDB-lite"/>
    </source>
</evidence>
<feature type="compositionally biased region" description="Low complexity" evidence="1">
    <location>
        <begin position="238"/>
        <end position="257"/>
    </location>
</feature>
<sequence length="709" mass="75126">MRRPTTGVLGTGLALLSSLLLAQSPHAATASGAAFVSDDFASGVLDPSLWTVTDPAGEGTVAFPGAGTSNARLSLSVPSGTNYDPWGTNRALRATQPVTNDDFQAHVRFLSVPTAKYQTQGILVEQDATNWMRFEVHSDGSSLNMFAAKTVNGKTTTLLRETITAGTESQLRLTRTGDTWTLAHSTDGTTWITAETINHTIQATHIGPFAANGSPYPTFTADIDYFFDTAAPIEPEDGNTATTHTLTTTTDGQGTITRNPDNTTYPEGTDVTLTATPANGWTFTGWTGDTTGPDPTTTITMNTDHTVTATFHQDTPPEEDEYALTVSVNGDGTVQRSPSASTYPDGTDVTLTAAPAEGWTFAGWSGDASGTDESVVVMMDAPRSVTATFEQVSVDPPSVDVWYGDDQTFGVAGVSQRWVNVLGNVSDADGIQSANYRLNGNAPVGLSIGSDLRRLYGEGDVNVEIPYDDLSSGANTVAITATDTTGESATESVTVRKDVRSPSLPYSTSWGSSQNPNDVAQVVDGKWTSGSGGLTIVEPGYDRTVAVGDSSWDNYEVEVPVTVRGLTPGYGTPQSGSPVVGLALRWNGHTPRDTEEPAVGWYPTGAFAWYQWYDSGRYALIGNDGWPLSRDGAPWDFGTTYIMKARVESVAGGTDYSYKWWPQGTSEPQGWSLSVTDDNSPDTGGVLLIAHHVDATFGTVDVSPLGDSP</sequence>
<feature type="region of interest" description="Disordered" evidence="1">
    <location>
        <begin position="235"/>
        <end position="266"/>
    </location>
</feature>
<dbReference type="Pfam" id="PF18998">
    <property type="entry name" value="Flg_new_2"/>
    <property type="match status" value="2"/>
</dbReference>
<feature type="domain" description="Bacterial repeat" evidence="3">
    <location>
        <begin position="322"/>
        <end position="392"/>
    </location>
</feature>
<dbReference type="EMBL" id="PYGE01000005">
    <property type="protein sequence ID" value="PSL04739.1"/>
    <property type="molecule type" value="Genomic_DNA"/>
</dbReference>
<comment type="caution">
    <text evidence="4">The sequence shown here is derived from an EMBL/GenBank/DDBJ whole genome shotgun (WGS) entry which is preliminary data.</text>
</comment>
<evidence type="ECO:0000256" key="2">
    <source>
        <dbReference type="SAM" id="SignalP"/>
    </source>
</evidence>
<dbReference type="Proteomes" id="UP000243528">
    <property type="component" value="Unassembled WGS sequence"/>
</dbReference>
<dbReference type="InterPro" id="IPR009784">
    <property type="entry name" value="DUF1349"/>
</dbReference>
<protein>
    <submittedName>
        <fullName evidence="4">Putative repeat protein (TIGR02543 family)</fullName>
    </submittedName>
</protein>
<proteinExistence type="predicted"/>
<feature type="domain" description="Bacterial repeat" evidence="3">
    <location>
        <begin position="244"/>
        <end position="314"/>
    </location>
</feature>
<keyword evidence="2" id="KW-0732">Signal</keyword>
<keyword evidence="5" id="KW-1185">Reference proteome</keyword>
<reference evidence="4 5" key="1">
    <citation type="submission" date="2018-03" db="EMBL/GenBank/DDBJ databases">
        <title>Genomic Encyclopedia of Archaeal and Bacterial Type Strains, Phase II (KMG-II): from individual species to whole genera.</title>
        <authorList>
            <person name="Goeker M."/>
        </authorList>
    </citation>
    <scope>NUCLEOTIDE SEQUENCE [LARGE SCALE GENOMIC DNA]</scope>
    <source>
        <strain evidence="4 5">DSM 45211</strain>
    </source>
</reference>
<evidence type="ECO:0000313" key="4">
    <source>
        <dbReference type="EMBL" id="PSL04739.1"/>
    </source>
</evidence>
<name>A0A2P8E5J1_9ACTN</name>
<dbReference type="Gene3D" id="2.60.120.560">
    <property type="entry name" value="Exo-inulinase, domain 1"/>
    <property type="match status" value="1"/>
</dbReference>
<accession>A0A2P8E5J1</accession>
<dbReference type="AlphaFoldDB" id="A0A2P8E5J1"/>